<organism evidence="1 2">
    <name type="scientific">Paenibacillus beijingensis</name>
    <dbReference type="NCBI Taxonomy" id="1126833"/>
    <lineage>
        <taxon>Bacteria</taxon>
        <taxon>Bacillati</taxon>
        <taxon>Bacillota</taxon>
        <taxon>Bacilli</taxon>
        <taxon>Bacillales</taxon>
        <taxon>Paenibacillaceae</taxon>
        <taxon>Paenibacillus</taxon>
    </lineage>
</organism>
<reference evidence="1 2" key="1">
    <citation type="journal article" date="2015" name="J. Biotechnol.">
        <title>Complete genome sequence of Paenibacillus beijingensis 7188(T) (=DSM 24997(T)), a novel rhizobacterium from jujube garden soil.</title>
        <authorList>
            <person name="Kwak Y."/>
            <person name="Shin J.H."/>
        </authorList>
    </citation>
    <scope>NUCLEOTIDE SEQUENCE [LARGE SCALE GENOMIC DNA]</scope>
    <source>
        <strain evidence="1 2">DSM 24997</strain>
    </source>
</reference>
<protein>
    <submittedName>
        <fullName evidence="1">Uncharacterized protein</fullName>
    </submittedName>
</protein>
<evidence type="ECO:0000313" key="2">
    <source>
        <dbReference type="Proteomes" id="UP000032633"/>
    </source>
</evidence>
<dbReference type="AlphaFoldDB" id="A0A0D5NIZ2"/>
<accession>A0A0D5NIZ2</accession>
<reference evidence="2" key="2">
    <citation type="submission" date="2015-03" db="EMBL/GenBank/DDBJ databases">
        <title>Genome sequence of Paenibacillus beijingensis strain DSM 24997T.</title>
        <authorList>
            <person name="Kwak Y."/>
            <person name="Shin J.-H."/>
        </authorList>
    </citation>
    <scope>NUCLEOTIDE SEQUENCE [LARGE SCALE GENOMIC DNA]</scope>
    <source>
        <strain evidence="2">DSM 24997</strain>
    </source>
</reference>
<sequence length="74" mass="8242">MNGQGELVAQAGIRRTQHPRNIRMDACKGELRCGIMARRKKGIDEFRSIDNKTHPNKVGGVFGQFRGIFGEATI</sequence>
<dbReference type="EMBL" id="CP011058">
    <property type="protein sequence ID" value="AJY75226.1"/>
    <property type="molecule type" value="Genomic_DNA"/>
</dbReference>
<dbReference type="Proteomes" id="UP000032633">
    <property type="component" value="Chromosome"/>
</dbReference>
<keyword evidence="2" id="KW-1185">Reference proteome</keyword>
<name>A0A0D5NIZ2_9BACL</name>
<proteinExistence type="predicted"/>
<evidence type="ECO:0000313" key="1">
    <source>
        <dbReference type="EMBL" id="AJY75226.1"/>
    </source>
</evidence>
<dbReference type="HOGENOM" id="CLU_2684330_0_0_9"/>
<gene>
    <name evidence="1" type="ORF">VN24_12365</name>
</gene>
<dbReference type="KEGG" id="pbj:VN24_12365"/>